<dbReference type="Gene3D" id="1.25.40.10">
    <property type="entry name" value="Tetratricopeptide repeat domain"/>
    <property type="match status" value="1"/>
</dbReference>
<dbReference type="EMBL" id="BRXW01000213">
    <property type="protein sequence ID" value="GMI14387.1"/>
    <property type="molecule type" value="Genomic_DNA"/>
</dbReference>
<reference evidence="2" key="1">
    <citation type="journal article" date="2023" name="Commun. Biol.">
        <title>Genome analysis of Parmales, the sister group of diatoms, reveals the evolutionary specialization of diatoms from phago-mixotrophs to photoautotrophs.</title>
        <authorList>
            <person name="Ban H."/>
            <person name="Sato S."/>
            <person name="Yoshikawa S."/>
            <person name="Yamada K."/>
            <person name="Nakamura Y."/>
            <person name="Ichinomiya M."/>
            <person name="Sato N."/>
            <person name="Blanc-Mathieu R."/>
            <person name="Endo H."/>
            <person name="Kuwata A."/>
            <person name="Ogata H."/>
        </authorList>
    </citation>
    <scope>NUCLEOTIDE SEQUENCE [LARGE SCALE GENOMIC DNA]</scope>
    <source>
        <strain evidence="2">NIES 3700</strain>
    </source>
</reference>
<dbReference type="OrthoDB" id="5986190at2759"/>
<evidence type="ECO:0000313" key="1">
    <source>
        <dbReference type="EMBL" id="GMI14387.1"/>
    </source>
</evidence>
<organism evidence="1 2">
    <name type="scientific">Triparma laevis f. longispina</name>
    <dbReference type="NCBI Taxonomy" id="1714387"/>
    <lineage>
        <taxon>Eukaryota</taxon>
        <taxon>Sar</taxon>
        <taxon>Stramenopiles</taxon>
        <taxon>Ochrophyta</taxon>
        <taxon>Bolidophyceae</taxon>
        <taxon>Parmales</taxon>
        <taxon>Triparmaceae</taxon>
        <taxon>Triparma</taxon>
    </lineage>
</organism>
<proteinExistence type="predicted"/>
<dbReference type="Pfam" id="PF13424">
    <property type="entry name" value="TPR_12"/>
    <property type="match status" value="1"/>
</dbReference>
<gene>
    <name evidence="1" type="ORF">TrLO_g2413</name>
</gene>
<accession>A0A9W7KWK4</accession>
<evidence type="ECO:0008006" key="3">
    <source>
        <dbReference type="Google" id="ProtNLM"/>
    </source>
</evidence>
<name>A0A9W7KWK4_9STRA</name>
<dbReference type="SUPFAM" id="SSF48452">
    <property type="entry name" value="TPR-like"/>
    <property type="match status" value="1"/>
</dbReference>
<keyword evidence="2" id="KW-1185">Reference proteome</keyword>
<sequence length="96" mass="10948">MDDVDKIEDLMALLRRCERALGEENVVALDTLSVLGGLLRNVREYNAALYDKAIELWERCLMGRMNVFGEQHKDTLMSLNNLGIVYQVKGDYVKAL</sequence>
<dbReference type="Proteomes" id="UP001165122">
    <property type="component" value="Unassembled WGS sequence"/>
</dbReference>
<dbReference type="InterPro" id="IPR011990">
    <property type="entry name" value="TPR-like_helical_dom_sf"/>
</dbReference>
<dbReference type="AlphaFoldDB" id="A0A9W7KWK4"/>
<protein>
    <recommendedName>
        <fullName evidence="3">Kinesin light chain</fullName>
    </recommendedName>
</protein>
<comment type="caution">
    <text evidence="1">The sequence shown here is derived from an EMBL/GenBank/DDBJ whole genome shotgun (WGS) entry which is preliminary data.</text>
</comment>
<evidence type="ECO:0000313" key="2">
    <source>
        <dbReference type="Proteomes" id="UP001165122"/>
    </source>
</evidence>